<feature type="region of interest" description="Disordered" evidence="1">
    <location>
        <begin position="1017"/>
        <end position="1058"/>
    </location>
</feature>
<feature type="region of interest" description="Disordered" evidence="1">
    <location>
        <begin position="1"/>
        <end position="151"/>
    </location>
</feature>
<organism evidence="2 3">
    <name type="scientific">Diacronema lutheri</name>
    <name type="common">Unicellular marine alga</name>
    <name type="synonym">Monochrysis lutheri</name>
    <dbReference type="NCBI Taxonomy" id="2081491"/>
    <lineage>
        <taxon>Eukaryota</taxon>
        <taxon>Haptista</taxon>
        <taxon>Haptophyta</taxon>
        <taxon>Pavlovophyceae</taxon>
        <taxon>Pavlovales</taxon>
        <taxon>Pavlovaceae</taxon>
        <taxon>Diacronema</taxon>
    </lineage>
</organism>
<feature type="compositionally biased region" description="Low complexity" evidence="1">
    <location>
        <begin position="955"/>
        <end position="966"/>
    </location>
</feature>
<feature type="compositionally biased region" description="Low complexity" evidence="1">
    <location>
        <begin position="712"/>
        <end position="724"/>
    </location>
</feature>
<feature type="compositionally biased region" description="Low complexity" evidence="1">
    <location>
        <begin position="325"/>
        <end position="335"/>
    </location>
</feature>
<feature type="region of interest" description="Disordered" evidence="1">
    <location>
        <begin position="539"/>
        <end position="563"/>
    </location>
</feature>
<feature type="compositionally biased region" description="Basic residues" evidence="1">
    <location>
        <begin position="945"/>
        <end position="954"/>
    </location>
</feature>
<gene>
    <name evidence="2" type="ORF">KFE25_012072</name>
</gene>
<feature type="region of interest" description="Disordered" evidence="1">
    <location>
        <begin position="588"/>
        <end position="786"/>
    </location>
</feature>
<dbReference type="AlphaFoldDB" id="A0A8J5XEF2"/>
<feature type="region of interest" description="Disordered" evidence="1">
    <location>
        <begin position="325"/>
        <end position="353"/>
    </location>
</feature>
<feature type="region of interest" description="Disordered" evidence="1">
    <location>
        <begin position="466"/>
        <end position="519"/>
    </location>
</feature>
<dbReference type="OMA" id="HEAELCK"/>
<feature type="compositionally biased region" description="Low complexity" evidence="1">
    <location>
        <begin position="664"/>
        <end position="679"/>
    </location>
</feature>
<feature type="compositionally biased region" description="Low complexity" evidence="1">
    <location>
        <begin position="475"/>
        <end position="489"/>
    </location>
</feature>
<feature type="compositionally biased region" description="Low complexity" evidence="1">
    <location>
        <begin position="743"/>
        <end position="756"/>
    </location>
</feature>
<evidence type="ECO:0000256" key="1">
    <source>
        <dbReference type="SAM" id="MobiDB-lite"/>
    </source>
</evidence>
<dbReference type="Proteomes" id="UP000751190">
    <property type="component" value="Unassembled WGS sequence"/>
</dbReference>
<keyword evidence="3" id="KW-1185">Reference proteome</keyword>
<feature type="region of interest" description="Disordered" evidence="1">
    <location>
        <begin position="257"/>
        <end position="302"/>
    </location>
</feature>
<sequence length="1226" mass="119318">MTPVKRRSAADADVVSPRQKPKPAAGVSVAHMAQQPHTGGADAHPSGASDGGSPARATGGSAAIASPPLGTGSRVSPRGAEMHGGCETPAEPKFAMPSTLDARSRSPDAARASSREPVPQRLQRPRGALEGGAWTEREPAPARAPAASPPLGLRLDAAAPARPHAQLDVSELLRGQPPVATASSAAAAAPSSRYALPSPAPAPWPPLAAASGAGAAGPAGKRRASLPTSSTIGAAAGPFGSAGARAQQPAGRCALSIDAPGTISRDPSSSPAPPPAAPPPTARPSAAALAPHGRAGGVAHSARADAMRPRYHSGAAALGGGAAAAAAQAAQQHHAATVHRRTSEPNPSAAAGAAALPRRAWGGGLTGLNGPYGEPLAGATGHGGMSAAAAAAARAAAFVRARGVRAGASVGGVEAAADWALERIAALHGTASGALAAAGSTTRGGFGVEIDGALGPLGALATSGAGAGDGGASGGSAPRAARRGSVGAADGRGAGAGVPGGNRRSSRDEGASRANGAGARRTVGEGVVVVVVGGSVIGSDGCGRGGPGGRRPSGDARSVRALDAESAAASARAASGGCGGVAQPAPAAPQLLVRPPSPPSADARTDGASGAQHAPSAPAERSAPTAGGAAGSGARLRLPTASGSAHAHDHHAHARAHANGSGGDAPPLDGAAGSAAPAGAGHGGARPGEAGADEDGGSGGSGARTRRTSVASGMSGMSGLSGLSDAASERTSERLSLSASDRSGGAPDGADSPAAGTDGRARTPHSGLAAGSRGGLPDPGLVASPNSSDCLLPRPEPLSTELLLQIEKWEGEAGGVGISLTRARRAELRELISGGAQDEASAVASSAAAGSAAAYATPAASAAAAYTSAQRSVSMLEDSLAVKQVDAGIAAAIKMHVALAAKRAAAAAAERAERSARAPPAGGGGAHGADGDGGDEGAAAAERPHHGRARRRPSSSRAAAATSSVRRAADERECEHVVTTCAPRAAAGGDSGGSSDAPVASMAAAAAAAASASAAAAERERRRAKRAAAAARGSPPAGAGARARRSVGGEAGGRHDGGGVTALADVERECVEVLQVLRGQLQLDAEVPVAGFVILERCVQASRAASTAAGGRSSRGSGGVGGTLLTLASWRPLLITAVILAAKTWFDEQLWLVDVRHQLRGYFDLQHLGRHEAELCKLVAFRLTVTPKNFYEYYFALRDLGRKRLAAAASGPEPDAHRATHRRASR</sequence>
<feature type="compositionally biased region" description="Low complexity" evidence="1">
    <location>
        <begin position="1027"/>
        <end position="1041"/>
    </location>
</feature>
<feature type="compositionally biased region" description="Pro residues" evidence="1">
    <location>
        <begin position="270"/>
        <end position="282"/>
    </location>
</feature>
<reference evidence="2" key="1">
    <citation type="submission" date="2021-05" db="EMBL/GenBank/DDBJ databases">
        <title>The genome of the haptophyte Pavlova lutheri (Diacronema luteri, Pavlovales) - a model for lipid biosynthesis in eukaryotic algae.</title>
        <authorList>
            <person name="Hulatt C.J."/>
            <person name="Posewitz M.C."/>
        </authorList>
    </citation>
    <scope>NUCLEOTIDE SEQUENCE</scope>
    <source>
        <strain evidence="2">NIVA-4/92</strain>
    </source>
</reference>
<dbReference type="Gene3D" id="1.10.472.10">
    <property type="entry name" value="Cyclin-like"/>
    <property type="match status" value="1"/>
</dbReference>
<feature type="compositionally biased region" description="Gly residues" evidence="1">
    <location>
        <begin position="490"/>
        <end position="500"/>
    </location>
</feature>
<protein>
    <recommendedName>
        <fullName evidence="4">Cyclin N-terminal domain-containing protein</fullName>
    </recommendedName>
</protein>
<feature type="compositionally biased region" description="Basic and acidic residues" evidence="1">
    <location>
        <begin position="552"/>
        <end position="563"/>
    </location>
</feature>
<evidence type="ECO:0008006" key="4">
    <source>
        <dbReference type="Google" id="ProtNLM"/>
    </source>
</evidence>
<accession>A0A8J5XEF2</accession>
<feature type="compositionally biased region" description="Low complexity" evidence="1">
    <location>
        <begin position="209"/>
        <end position="219"/>
    </location>
</feature>
<feature type="compositionally biased region" description="Gly residues" evidence="1">
    <location>
        <begin position="540"/>
        <end position="551"/>
    </location>
</feature>
<feature type="region of interest" description="Disordered" evidence="1">
    <location>
        <begin position="911"/>
        <end position="974"/>
    </location>
</feature>
<name>A0A8J5XEF2_DIALT</name>
<feature type="compositionally biased region" description="Low complexity" evidence="1">
    <location>
        <begin position="141"/>
        <end position="150"/>
    </location>
</feature>
<proteinExistence type="predicted"/>
<comment type="caution">
    <text evidence="2">The sequence shown here is derived from an EMBL/GenBank/DDBJ whole genome shotgun (WGS) entry which is preliminary data.</text>
</comment>
<feature type="region of interest" description="Disordered" evidence="1">
    <location>
        <begin position="209"/>
        <end position="232"/>
    </location>
</feature>
<dbReference type="EMBL" id="JAGTXO010000021">
    <property type="protein sequence ID" value="KAG8462252.1"/>
    <property type="molecule type" value="Genomic_DNA"/>
</dbReference>
<evidence type="ECO:0000313" key="3">
    <source>
        <dbReference type="Proteomes" id="UP000751190"/>
    </source>
</evidence>
<evidence type="ECO:0000313" key="2">
    <source>
        <dbReference type="EMBL" id="KAG8462252.1"/>
    </source>
</evidence>